<evidence type="ECO:0000256" key="2">
    <source>
        <dbReference type="SAM" id="SignalP"/>
    </source>
</evidence>
<name>A0A1N7U6T1_9PSED</name>
<evidence type="ECO:0000313" key="4">
    <source>
        <dbReference type="Proteomes" id="UP000027308"/>
    </source>
</evidence>
<dbReference type="EMBL" id="CP007637">
    <property type="protein sequence ID" value="AIB36636.1"/>
    <property type="molecule type" value="Genomic_DNA"/>
</dbReference>
<proteinExistence type="predicted"/>
<feature type="compositionally biased region" description="Polar residues" evidence="1">
    <location>
        <begin position="255"/>
        <end position="265"/>
    </location>
</feature>
<dbReference type="AlphaFoldDB" id="A0A1N7U6T1"/>
<evidence type="ECO:0000313" key="3">
    <source>
        <dbReference type="EMBL" id="AIB36636.1"/>
    </source>
</evidence>
<dbReference type="InterPro" id="IPR058148">
    <property type="entry name" value="M949_RS01915-like_dom"/>
</dbReference>
<dbReference type="RefSeq" id="WP_029529142.1">
    <property type="nucleotide sequence ID" value="NZ_CP007637.1"/>
</dbReference>
<dbReference type="NCBIfam" id="NF046077">
    <property type="entry name" value="LPS_M949_RS01915"/>
    <property type="match status" value="1"/>
</dbReference>
<feature type="chain" id="PRO_5009944644" evidence="2">
    <location>
        <begin position="35"/>
        <end position="274"/>
    </location>
</feature>
<dbReference type="Proteomes" id="UP000027308">
    <property type="component" value="Chromosome"/>
</dbReference>
<sequence length="274" mass="30354">MNSVQLLRGQLRPALMGSLMALLMSVASVTTVQADDGVALTSIDQVPDGVEVRGKQIAAYTWDDKQGKNLLVLAEQVSERDDDGTQSGFVYAAQYLIDGNRPKRVWMLYDDVQHCEFDAALHFDRAATKVTDLTGDGITQATVGYSRTCTSDVSPNEFKLIMHVGKSQKFRLRGLDRVGAAWWDEEAGALRGMPLPKDCSVAGQQALVSQYKEQGTELPLPGCYGDEKDFAKAPEAYLTFMRQHWFALMHKQDSDWSQTQVQPQDPTEDDDTAP</sequence>
<accession>A0A1N7U6T1</accession>
<gene>
    <name evidence="3" type="ORF">PS417_13785</name>
</gene>
<feature type="signal peptide" evidence="2">
    <location>
        <begin position="1"/>
        <end position="34"/>
    </location>
</feature>
<organism evidence="3 4">
    <name type="scientific">Pseudomonas simiae</name>
    <dbReference type="NCBI Taxonomy" id="321846"/>
    <lineage>
        <taxon>Bacteria</taxon>
        <taxon>Pseudomonadati</taxon>
        <taxon>Pseudomonadota</taxon>
        <taxon>Gammaproteobacteria</taxon>
        <taxon>Pseudomonadales</taxon>
        <taxon>Pseudomonadaceae</taxon>
        <taxon>Pseudomonas</taxon>
    </lineage>
</organism>
<feature type="region of interest" description="Disordered" evidence="1">
    <location>
        <begin position="254"/>
        <end position="274"/>
    </location>
</feature>
<reference evidence="3 4" key="1">
    <citation type="submission" date="2014-05" db="EMBL/GenBank/DDBJ databases">
        <title>Pseudomonas simiae WCS417.</title>
        <authorList>
            <person name="Berendsen R.L."/>
        </authorList>
    </citation>
    <scope>NUCLEOTIDE SEQUENCE [LARGE SCALE GENOMIC DNA]</scope>
    <source>
        <strain evidence="3 4">WCS417</strain>
    </source>
</reference>
<protein>
    <submittedName>
        <fullName evidence="3">Uncharacterized protein</fullName>
    </submittedName>
</protein>
<dbReference type="OrthoDB" id="8585774at2"/>
<keyword evidence="2" id="KW-0732">Signal</keyword>
<evidence type="ECO:0000256" key="1">
    <source>
        <dbReference type="SAM" id="MobiDB-lite"/>
    </source>
</evidence>